<protein>
    <recommendedName>
        <fullName evidence="5">Fungal N-terminal domain-containing protein</fullName>
    </recommendedName>
</protein>
<evidence type="ECO:0000313" key="3">
    <source>
        <dbReference type="EMBL" id="KXJ88043.1"/>
    </source>
</evidence>
<gene>
    <name evidence="3" type="ORF">Micbo1qcDRAFT_207791</name>
</gene>
<accession>A0A136IT21</accession>
<evidence type="ECO:0000313" key="4">
    <source>
        <dbReference type="Proteomes" id="UP000070501"/>
    </source>
</evidence>
<keyword evidence="1" id="KW-0175">Coiled coil</keyword>
<keyword evidence="4" id="KW-1185">Reference proteome</keyword>
<dbReference type="EMBL" id="KQ964260">
    <property type="protein sequence ID" value="KXJ88043.1"/>
    <property type="molecule type" value="Genomic_DNA"/>
</dbReference>
<organism evidence="3 4">
    <name type="scientific">Microdochium bolleyi</name>
    <dbReference type="NCBI Taxonomy" id="196109"/>
    <lineage>
        <taxon>Eukaryota</taxon>
        <taxon>Fungi</taxon>
        <taxon>Dikarya</taxon>
        <taxon>Ascomycota</taxon>
        <taxon>Pezizomycotina</taxon>
        <taxon>Sordariomycetes</taxon>
        <taxon>Xylariomycetidae</taxon>
        <taxon>Xylariales</taxon>
        <taxon>Microdochiaceae</taxon>
        <taxon>Microdochium</taxon>
    </lineage>
</organism>
<feature type="region of interest" description="Disordered" evidence="2">
    <location>
        <begin position="310"/>
        <end position="340"/>
    </location>
</feature>
<evidence type="ECO:0000256" key="1">
    <source>
        <dbReference type="SAM" id="Coils"/>
    </source>
</evidence>
<evidence type="ECO:0000256" key="2">
    <source>
        <dbReference type="SAM" id="MobiDB-lite"/>
    </source>
</evidence>
<feature type="compositionally biased region" description="Basic and acidic residues" evidence="2">
    <location>
        <begin position="311"/>
        <end position="322"/>
    </location>
</feature>
<dbReference type="STRING" id="196109.A0A136IT21"/>
<name>A0A136IT21_9PEZI</name>
<feature type="coiled-coil region" evidence="1">
    <location>
        <begin position="21"/>
        <end position="48"/>
    </location>
</feature>
<feature type="region of interest" description="Disordered" evidence="2">
    <location>
        <begin position="264"/>
        <end position="290"/>
    </location>
</feature>
<dbReference type="AlphaFoldDB" id="A0A136IT21"/>
<sequence length="760" mass="83544">MEVAGTALAVASAAATTTLAITKLVIEARELKEELETTQAELKSIDGVLFTIADLIHSSTFGGSAISAALLQRVSNVLKRCDIAVMDTSSLVRRFSGGGLRRTAKWLIAGKQEVAAMQVRLVRCKQDLNLVLSMLNMSISNANRMDTAQLVQGNDSIQRDVQHIILAIRSLQDDHAKMDELLVLLRSQSAQSSHNPMLNEFMDNLTTYAQTVYERSTVIADEDLEAYSALPSRPPFEQGEADARLLGHPTESCIPKEEDWDSIFSDTKAGSQSPSPLTRSDNVTNAINANTNKTRQRKWVAVTENHYGGESWDHDYDNDEPKLPMPPPITPPSPPPPPAPRVETLPISLNHNSGIATAVPSAVPTDRPRDGPARPEAVRLEDKLKYFKEELAKPLLAAIKEADADAVRSLLRAGANPSGRMAWLGVGGQVKSVCCSGGVSNVPLMEALTRACSEAVVHDMVPVVEILCEAGAELQWPTAHCSGALMHLSVLSRYIQLVGARIPQERELSGSGKAFRFVKAPYETEPYRNAPGFASLLISNGADPDHGPGREWRNKPLMLALQSYNPKMASMLVLKLLHRNDTAYPAWRHHTPFIPHQHIGYSFTSMILRNILIQHKCLETSPWLRYIIETDEKIGALLLCQTITFLSQREALKWDFNYIVVGVFALVSFDADPLLRVNVSYQKIKSIDAPSSTASAPRVATMIRGPRRGQVVSETINAMELIAQVVIAKGAPPETRERIRDIMCLRRSMFLKKKVGACLT</sequence>
<dbReference type="OrthoDB" id="4762123at2759"/>
<dbReference type="InParanoid" id="A0A136IT21"/>
<dbReference type="Proteomes" id="UP000070501">
    <property type="component" value="Unassembled WGS sequence"/>
</dbReference>
<dbReference type="InterPro" id="IPR036770">
    <property type="entry name" value="Ankyrin_rpt-contain_sf"/>
</dbReference>
<proteinExistence type="predicted"/>
<reference evidence="4" key="1">
    <citation type="submission" date="2016-02" db="EMBL/GenBank/DDBJ databases">
        <title>Draft genome sequence of Microdochium bolleyi, a fungal endophyte of beachgrass.</title>
        <authorList>
            <consortium name="DOE Joint Genome Institute"/>
            <person name="David A.S."/>
            <person name="May G."/>
            <person name="Haridas S."/>
            <person name="Lim J."/>
            <person name="Wang M."/>
            <person name="Labutti K."/>
            <person name="Lipzen A."/>
            <person name="Barry K."/>
            <person name="Grigoriev I.V."/>
        </authorList>
    </citation>
    <scope>NUCLEOTIDE SEQUENCE [LARGE SCALE GENOMIC DNA]</scope>
    <source>
        <strain evidence="4">J235TASD1</strain>
    </source>
</reference>
<evidence type="ECO:0008006" key="5">
    <source>
        <dbReference type="Google" id="ProtNLM"/>
    </source>
</evidence>
<feature type="compositionally biased region" description="Pro residues" evidence="2">
    <location>
        <begin position="323"/>
        <end position="340"/>
    </location>
</feature>
<dbReference type="SUPFAM" id="SSF48403">
    <property type="entry name" value="Ankyrin repeat"/>
    <property type="match status" value="1"/>
</dbReference>
<dbReference type="Gene3D" id="1.25.40.20">
    <property type="entry name" value="Ankyrin repeat-containing domain"/>
    <property type="match status" value="1"/>
</dbReference>